<reference evidence="4" key="1">
    <citation type="submission" date="2019-07" db="EMBL/GenBank/DDBJ databases">
        <title>Chitinimonas sp. nov., isolated from Ny-Alesund, arctica soil.</title>
        <authorList>
            <person name="Xu Q."/>
            <person name="Peng F."/>
        </authorList>
    </citation>
    <scope>NUCLEOTIDE SEQUENCE [LARGE SCALE GENOMIC DNA]</scope>
    <source>
        <strain evidence="4">R3-44</strain>
    </source>
</reference>
<dbReference type="SMART" id="SM00448">
    <property type="entry name" value="REC"/>
    <property type="match status" value="1"/>
</dbReference>
<proteinExistence type="predicted"/>
<dbReference type="GO" id="GO:0000160">
    <property type="term" value="P:phosphorelay signal transduction system"/>
    <property type="evidence" value="ECO:0007669"/>
    <property type="project" value="InterPro"/>
</dbReference>
<dbReference type="RefSeq" id="WP_143855930.1">
    <property type="nucleotide sequence ID" value="NZ_CP041730.1"/>
</dbReference>
<dbReference type="AlphaFoldDB" id="A0A516SA23"/>
<accession>A0A516SA23</accession>
<dbReference type="PROSITE" id="PS50110">
    <property type="entry name" value="RESPONSE_REGULATORY"/>
    <property type="match status" value="1"/>
</dbReference>
<dbReference type="SUPFAM" id="SSF52172">
    <property type="entry name" value="CheY-like"/>
    <property type="match status" value="1"/>
</dbReference>
<evidence type="ECO:0000259" key="2">
    <source>
        <dbReference type="PROSITE" id="PS50110"/>
    </source>
</evidence>
<dbReference type="Pfam" id="PF00072">
    <property type="entry name" value="Response_reg"/>
    <property type="match status" value="1"/>
</dbReference>
<dbReference type="CDD" id="cd17557">
    <property type="entry name" value="REC_Rcp-like"/>
    <property type="match status" value="1"/>
</dbReference>
<dbReference type="InterPro" id="IPR011006">
    <property type="entry name" value="CheY-like_superfamily"/>
</dbReference>
<evidence type="ECO:0000256" key="1">
    <source>
        <dbReference type="PROSITE-ProRule" id="PRU00169"/>
    </source>
</evidence>
<gene>
    <name evidence="3" type="ORF">FNU76_00820</name>
</gene>
<evidence type="ECO:0000313" key="3">
    <source>
        <dbReference type="EMBL" id="QDQ25005.1"/>
    </source>
</evidence>
<feature type="domain" description="Response regulatory" evidence="2">
    <location>
        <begin position="8"/>
        <end position="135"/>
    </location>
</feature>
<dbReference type="PANTHER" id="PTHR44520:SF1">
    <property type="entry name" value="TWO-COMPONENT SYSTEM REGULATORY PROTEIN"/>
    <property type="match status" value="1"/>
</dbReference>
<sequence>MEEFEQIHILLVEDNPLDAELTMYGLRGGNISNMITWVKDGKEALDYIFRRGTYSDRELAPPGLILLDLKMPHVDGTEVLAAVKSDETTRRIPVVVMTSSREECDMVKSYDLGANSYVVKPVDFDGISDIAKQAGFYWLVVNRTPHST</sequence>
<dbReference type="KEGG" id="cari:FNU76_00820"/>
<dbReference type="InterPro" id="IPR052893">
    <property type="entry name" value="TCS_response_regulator"/>
</dbReference>
<organism evidence="3 4">
    <name type="scientific">Chitinimonas arctica</name>
    <dbReference type="NCBI Taxonomy" id="2594795"/>
    <lineage>
        <taxon>Bacteria</taxon>
        <taxon>Pseudomonadati</taxon>
        <taxon>Pseudomonadota</taxon>
        <taxon>Betaproteobacteria</taxon>
        <taxon>Neisseriales</taxon>
        <taxon>Chitinibacteraceae</taxon>
        <taxon>Chitinimonas</taxon>
    </lineage>
</organism>
<keyword evidence="1" id="KW-0597">Phosphoprotein</keyword>
<keyword evidence="4" id="KW-1185">Reference proteome</keyword>
<dbReference type="PANTHER" id="PTHR44520">
    <property type="entry name" value="RESPONSE REGULATOR RCP1-RELATED"/>
    <property type="match status" value="1"/>
</dbReference>
<dbReference type="Proteomes" id="UP000317550">
    <property type="component" value="Chromosome"/>
</dbReference>
<dbReference type="Gene3D" id="3.40.50.2300">
    <property type="match status" value="1"/>
</dbReference>
<dbReference type="EMBL" id="CP041730">
    <property type="protein sequence ID" value="QDQ25005.1"/>
    <property type="molecule type" value="Genomic_DNA"/>
</dbReference>
<feature type="modified residue" description="4-aspartylphosphate" evidence="1">
    <location>
        <position position="68"/>
    </location>
</feature>
<name>A0A516SA23_9NEIS</name>
<dbReference type="InterPro" id="IPR001789">
    <property type="entry name" value="Sig_transdc_resp-reg_receiver"/>
</dbReference>
<protein>
    <submittedName>
        <fullName evidence="3">Response regulator</fullName>
    </submittedName>
</protein>
<dbReference type="OrthoDB" id="9808843at2"/>
<evidence type="ECO:0000313" key="4">
    <source>
        <dbReference type="Proteomes" id="UP000317550"/>
    </source>
</evidence>